<evidence type="ECO:0000259" key="13">
    <source>
        <dbReference type="Pfam" id="PF01435"/>
    </source>
</evidence>
<feature type="domain" description="Peptidase M48" evidence="13">
    <location>
        <begin position="106"/>
        <end position="320"/>
    </location>
</feature>
<dbReference type="Pfam" id="PF01435">
    <property type="entry name" value="Peptidase_M48"/>
    <property type="match status" value="1"/>
</dbReference>
<keyword evidence="5" id="KW-0479">Metal-binding</keyword>
<comment type="cofactor">
    <cofactor evidence="1">
        <name>Zn(2+)</name>
        <dbReference type="ChEBI" id="CHEBI:29105"/>
    </cofactor>
</comment>
<keyword evidence="3" id="KW-0645">Protease</keyword>
<dbReference type="Gene3D" id="3.30.2010.10">
    <property type="entry name" value="Metalloproteases ('zincins'), catalytic domain"/>
    <property type="match status" value="1"/>
</dbReference>
<keyword evidence="8 12" id="KW-1133">Transmembrane helix</keyword>
<dbReference type="InterPro" id="IPR001915">
    <property type="entry name" value="Peptidase_M48"/>
</dbReference>
<evidence type="ECO:0000256" key="9">
    <source>
        <dbReference type="ARBA" id="ARBA00023049"/>
    </source>
</evidence>
<evidence type="ECO:0000256" key="3">
    <source>
        <dbReference type="ARBA" id="ARBA00022670"/>
    </source>
</evidence>
<evidence type="ECO:0000256" key="10">
    <source>
        <dbReference type="ARBA" id="ARBA00023136"/>
    </source>
</evidence>
<dbReference type="Proteomes" id="UP000288259">
    <property type="component" value="Unassembled WGS sequence"/>
</dbReference>
<name>A0A432YQT5_9GAMM</name>
<evidence type="ECO:0000256" key="2">
    <source>
        <dbReference type="ARBA" id="ARBA00022475"/>
    </source>
</evidence>
<dbReference type="GO" id="GO:0046872">
    <property type="term" value="F:metal ion binding"/>
    <property type="evidence" value="ECO:0007669"/>
    <property type="project" value="UniProtKB-KW"/>
</dbReference>
<evidence type="ECO:0000256" key="5">
    <source>
        <dbReference type="ARBA" id="ARBA00022723"/>
    </source>
</evidence>
<feature type="transmembrane region" description="Helical" evidence="12">
    <location>
        <begin position="187"/>
        <end position="206"/>
    </location>
</feature>
<accession>A0A432YQT5</accession>
<evidence type="ECO:0000256" key="8">
    <source>
        <dbReference type="ARBA" id="ARBA00022989"/>
    </source>
</evidence>
<evidence type="ECO:0000256" key="11">
    <source>
        <dbReference type="SAM" id="MobiDB-lite"/>
    </source>
</evidence>
<dbReference type="GO" id="GO:0006508">
    <property type="term" value="P:proteolysis"/>
    <property type="evidence" value="ECO:0007669"/>
    <property type="project" value="UniProtKB-KW"/>
</dbReference>
<evidence type="ECO:0000256" key="1">
    <source>
        <dbReference type="ARBA" id="ARBA00001947"/>
    </source>
</evidence>
<sequence length="543" mass="59798">MVNFFEHQQQARRNTGLLVLLFLLAFVLIISAVTLVSAFVIGAVRTDGQGGYQLSWEPFIWVSLIVGGGILIVMLIKWLQLRAGGKVIAEYLGGELIRPDTQDPVERRVLNVVEEMAIAANMAVPAVYILPHETNINAFAAGYDTRDAVIGLTRGSVETFSREQLQGVVAHEFSHILNGDMRLNIRLIAALAGILAVAHLGRLLLYSGGGRSRNNKNALPLFGIGLMIVGFIGVLFGNLIKSAVSRQREYLADAAAVQFTRNPEALSGALKQIGAREEGSRVRHKNADEAAHLFFGEALNHWFGMMATHPPLEKRIKRIEPHWNGRFPEPRKARSRAEKEHEAAQPKPSALNKLALLALPAVLLEQAHDSKQAPKLVHDLIIAELLKEPNHALQGLNAAQQLALVELAVPALRQAPEARRLSLLKDLEAMADSQDLFHWGLYQLLARQLLPKGKFKERLDNQAALDATVTALQRTDAGKAVDRTTLCKALNTCRDWAPKAKQTLIDKWLETVREDGVVSPAERQLVAILCACIEVPIPDDMLQ</sequence>
<feature type="region of interest" description="Disordered" evidence="11">
    <location>
        <begin position="323"/>
        <end position="347"/>
    </location>
</feature>
<dbReference type="InterPro" id="IPR050083">
    <property type="entry name" value="HtpX_protease"/>
</dbReference>
<evidence type="ECO:0000256" key="6">
    <source>
        <dbReference type="ARBA" id="ARBA00022801"/>
    </source>
</evidence>
<keyword evidence="6" id="KW-0378">Hydrolase</keyword>
<dbReference type="RefSeq" id="WP_126753317.1">
    <property type="nucleotide sequence ID" value="NZ_PIPY01000001.1"/>
</dbReference>
<keyword evidence="9" id="KW-0482">Metalloprotease</keyword>
<keyword evidence="15" id="KW-1185">Reference proteome</keyword>
<keyword evidence="10 12" id="KW-0472">Membrane</keyword>
<dbReference type="GO" id="GO:0004222">
    <property type="term" value="F:metalloendopeptidase activity"/>
    <property type="evidence" value="ECO:0007669"/>
    <property type="project" value="InterPro"/>
</dbReference>
<evidence type="ECO:0000256" key="7">
    <source>
        <dbReference type="ARBA" id="ARBA00022833"/>
    </source>
</evidence>
<evidence type="ECO:0000313" key="14">
    <source>
        <dbReference type="EMBL" id="RUO63609.1"/>
    </source>
</evidence>
<keyword evidence="4 12" id="KW-0812">Transmembrane</keyword>
<feature type="transmembrane region" description="Helical" evidence="12">
    <location>
        <begin position="17"/>
        <end position="44"/>
    </location>
</feature>
<evidence type="ECO:0000256" key="4">
    <source>
        <dbReference type="ARBA" id="ARBA00022692"/>
    </source>
</evidence>
<reference evidence="15" key="1">
    <citation type="journal article" date="2018" name="Front. Microbiol.">
        <title>Genome-Based Analysis Reveals the Taxonomy and Diversity of the Family Idiomarinaceae.</title>
        <authorList>
            <person name="Liu Y."/>
            <person name="Lai Q."/>
            <person name="Shao Z."/>
        </authorList>
    </citation>
    <scope>NUCLEOTIDE SEQUENCE [LARGE SCALE GENOMIC DNA]</scope>
    <source>
        <strain evidence="15">CVS-6</strain>
    </source>
</reference>
<dbReference type="AlphaFoldDB" id="A0A432YQT5"/>
<proteinExistence type="predicted"/>
<dbReference type="OrthoDB" id="15218at2"/>
<evidence type="ECO:0000313" key="15">
    <source>
        <dbReference type="Proteomes" id="UP000288259"/>
    </source>
</evidence>
<evidence type="ECO:0000256" key="12">
    <source>
        <dbReference type="SAM" id="Phobius"/>
    </source>
</evidence>
<dbReference type="CDD" id="cd07340">
    <property type="entry name" value="M48B_Htpx_like"/>
    <property type="match status" value="1"/>
</dbReference>
<gene>
    <name evidence="14" type="ORF">CWI71_00655</name>
</gene>
<dbReference type="EMBL" id="PIPY01000001">
    <property type="protein sequence ID" value="RUO63609.1"/>
    <property type="molecule type" value="Genomic_DNA"/>
</dbReference>
<feature type="transmembrane region" description="Helical" evidence="12">
    <location>
        <begin position="59"/>
        <end position="79"/>
    </location>
</feature>
<comment type="caution">
    <text evidence="14">The sequence shown here is derived from an EMBL/GenBank/DDBJ whole genome shotgun (WGS) entry which is preliminary data.</text>
</comment>
<dbReference type="PANTHER" id="PTHR43221">
    <property type="entry name" value="PROTEASE HTPX"/>
    <property type="match status" value="1"/>
</dbReference>
<feature type="compositionally biased region" description="Basic and acidic residues" evidence="11">
    <location>
        <begin position="323"/>
        <end position="344"/>
    </location>
</feature>
<feature type="transmembrane region" description="Helical" evidence="12">
    <location>
        <begin position="218"/>
        <end position="240"/>
    </location>
</feature>
<organism evidence="14 15">
    <name type="scientific">Pseudidiomarina insulisalsae</name>
    <dbReference type="NCBI Taxonomy" id="575789"/>
    <lineage>
        <taxon>Bacteria</taxon>
        <taxon>Pseudomonadati</taxon>
        <taxon>Pseudomonadota</taxon>
        <taxon>Gammaproteobacteria</taxon>
        <taxon>Alteromonadales</taxon>
        <taxon>Idiomarinaceae</taxon>
        <taxon>Pseudidiomarina</taxon>
    </lineage>
</organism>
<keyword evidence="7" id="KW-0862">Zinc</keyword>
<protein>
    <submittedName>
        <fullName evidence="14">Peptidase</fullName>
    </submittedName>
</protein>
<keyword evidence="2" id="KW-1003">Cell membrane</keyword>
<dbReference type="PANTHER" id="PTHR43221:SF2">
    <property type="entry name" value="PROTEASE HTPX HOMOLOG"/>
    <property type="match status" value="1"/>
</dbReference>